<dbReference type="PROSITE" id="PS50931">
    <property type="entry name" value="HTH_LYSR"/>
    <property type="match status" value="1"/>
</dbReference>
<comment type="caution">
    <text evidence="6">The sequence shown here is derived from an EMBL/GenBank/DDBJ whole genome shotgun (WGS) entry which is preliminary data.</text>
</comment>
<dbReference type="Pfam" id="PF00126">
    <property type="entry name" value="HTH_1"/>
    <property type="match status" value="1"/>
</dbReference>
<evidence type="ECO:0000313" key="7">
    <source>
        <dbReference type="Proteomes" id="UP000484255"/>
    </source>
</evidence>
<name>A0A7C9PH68_9BURK</name>
<evidence type="ECO:0000256" key="3">
    <source>
        <dbReference type="ARBA" id="ARBA00023125"/>
    </source>
</evidence>
<evidence type="ECO:0000256" key="1">
    <source>
        <dbReference type="ARBA" id="ARBA00009437"/>
    </source>
</evidence>
<dbReference type="Gene3D" id="3.40.190.290">
    <property type="match status" value="1"/>
</dbReference>
<evidence type="ECO:0000313" key="6">
    <source>
        <dbReference type="EMBL" id="NDY91855.1"/>
    </source>
</evidence>
<proteinExistence type="inferred from homology"/>
<evidence type="ECO:0000259" key="5">
    <source>
        <dbReference type="PROSITE" id="PS50931"/>
    </source>
</evidence>
<dbReference type="PANTHER" id="PTHR30427">
    <property type="entry name" value="TRANSCRIPTIONAL ACTIVATOR PROTEIN LYSR"/>
    <property type="match status" value="1"/>
</dbReference>
<evidence type="ECO:0000256" key="4">
    <source>
        <dbReference type="ARBA" id="ARBA00023163"/>
    </source>
</evidence>
<evidence type="ECO:0000256" key="2">
    <source>
        <dbReference type="ARBA" id="ARBA00023015"/>
    </source>
</evidence>
<feature type="domain" description="HTH lysR-type" evidence="5">
    <location>
        <begin position="1"/>
        <end position="58"/>
    </location>
</feature>
<dbReference type="PANTHER" id="PTHR30427:SF1">
    <property type="entry name" value="TRANSCRIPTIONAL ACTIVATOR PROTEIN LYSR"/>
    <property type="match status" value="1"/>
</dbReference>
<keyword evidence="7" id="KW-1185">Reference proteome</keyword>
<dbReference type="GO" id="GO:0003700">
    <property type="term" value="F:DNA-binding transcription factor activity"/>
    <property type="evidence" value="ECO:0007669"/>
    <property type="project" value="InterPro"/>
</dbReference>
<dbReference type="InterPro" id="IPR005119">
    <property type="entry name" value="LysR_subst-bd"/>
</dbReference>
<dbReference type="AlphaFoldDB" id="A0A7C9PH68"/>
<dbReference type="SUPFAM" id="SSF53850">
    <property type="entry name" value="Periplasmic binding protein-like II"/>
    <property type="match status" value="1"/>
</dbReference>
<dbReference type="PRINTS" id="PR00039">
    <property type="entry name" value="HTHLYSR"/>
</dbReference>
<sequence>MNLRQIEVFRAVMSTGSVTQAARLLHVSQPGISRMLAHIELQLGLRLFERGRGRLRPTPEALALHEEVEQVYRGVQRIDERAQALRTGAGLTLRLLCSPSMALQVVPQAVARLVRGHPGLRVVLQAQLLREMSAQLVRQEADLAISTLPVAHPLLQAERLGHWTLGLVCPPDHRLAGREAVGLADLAGEALVGFAADTPQGQLLAALAPTAAAGGPVPALEVRSGQVACALVASGAGVAVVDRFTAQAQPPGVLVWRPLRESPRHPVFALRHVAQPPSAPAQALLEGVRQALQADGASVRPGQA</sequence>
<dbReference type="EMBL" id="JAAGOH010000012">
    <property type="protein sequence ID" value="NDY91855.1"/>
    <property type="molecule type" value="Genomic_DNA"/>
</dbReference>
<dbReference type="Pfam" id="PF03466">
    <property type="entry name" value="LysR_substrate"/>
    <property type="match status" value="1"/>
</dbReference>
<comment type="similarity">
    <text evidence="1">Belongs to the LysR transcriptional regulatory family.</text>
</comment>
<accession>A0A7C9PH68</accession>
<dbReference type="SUPFAM" id="SSF46785">
    <property type="entry name" value="Winged helix' DNA-binding domain"/>
    <property type="match status" value="1"/>
</dbReference>
<keyword evidence="3" id="KW-0238">DNA-binding</keyword>
<keyword evidence="2" id="KW-0805">Transcription regulation</keyword>
<gene>
    <name evidence="6" type="ORF">G3A44_11725</name>
</gene>
<dbReference type="RefSeq" id="WP_163457706.1">
    <property type="nucleotide sequence ID" value="NZ_JAAGOH010000012.1"/>
</dbReference>
<keyword evidence="4" id="KW-0804">Transcription</keyword>
<dbReference type="InterPro" id="IPR000847">
    <property type="entry name" value="LysR_HTH_N"/>
</dbReference>
<dbReference type="GO" id="GO:0010628">
    <property type="term" value="P:positive regulation of gene expression"/>
    <property type="evidence" value="ECO:0007669"/>
    <property type="project" value="TreeGrafter"/>
</dbReference>
<dbReference type="Gene3D" id="1.10.10.10">
    <property type="entry name" value="Winged helix-like DNA-binding domain superfamily/Winged helix DNA-binding domain"/>
    <property type="match status" value="1"/>
</dbReference>
<dbReference type="InterPro" id="IPR036390">
    <property type="entry name" value="WH_DNA-bd_sf"/>
</dbReference>
<dbReference type="GO" id="GO:0043565">
    <property type="term" value="F:sequence-specific DNA binding"/>
    <property type="evidence" value="ECO:0007669"/>
    <property type="project" value="TreeGrafter"/>
</dbReference>
<protein>
    <submittedName>
        <fullName evidence="6">LysR family transcriptional regulator</fullName>
    </submittedName>
</protein>
<dbReference type="Proteomes" id="UP000484255">
    <property type="component" value="Unassembled WGS sequence"/>
</dbReference>
<reference evidence="6 7" key="1">
    <citation type="submission" date="2020-02" db="EMBL/GenBank/DDBJ databases">
        <title>Ideonella bacterium strain TBM-1.</title>
        <authorList>
            <person name="Chen W.-M."/>
        </authorList>
    </citation>
    <scope>NUCLEOTIDE SEQUENCE [LARGE SCALE GENOMIC DNA]</scope>
    <source>
        <strain evidence="6 7">TBM-1</strain>
    </source>
</reference>
<dbReference type="InterPro" id="IPR036388">
    <property type="entry name" value="WH-like_DNA-bd_sf"/>
</dbReference>
<organism evidence="6 7">
    <name type="scientific">Ideonella livida</name>
    <dbReference type="NCBI Taxonomy" id="2707176"/>
    <lineage>
        <taxon>Bacteria</taxon>
        <taxon>Pseudomonadati</taxon>
        <taxon>Pseudomonadota</taxon>
        <taxon>Betaproteobacteria</taxon>
        <taxon>Burkholderiales</taxon>
        <taxon>Sphaerotilaceae</taxon>
        <taxon>Ideonella</taxon>
    </lineage>
</organism>